<dbReference type="Proteomes" id="UP000051442">
    <property type="component" value="Unassembled WGS sequence"/>
</dbReference>
<comment type="function">
    <text evidence="1">Nitronate monooxygenase that uses molecular oxygen to catalyze the oxidative denitrification of alkyl nitronates. Acts on propionate 3-nitronate (P3N), the presumed physiological substrate. Probably functions in the detoxification of P3N, a metabolic poison produced by plants and fungi as a defense mechanism.</text>
</comment>
<sequence>MALTELLNIKYPIIQGSMAAISKHELVAAVSNAGGLGVLTSVGFTPDSLRQELGELRYLTKKPFGVNLMLQQPNINDLLPVLITNHVPVVFTGAGTPAPFMDSLLNAGIKVIPVIPNVKIAQKMAEIGATAVVAEGMESGGHIGTETTMTLVPQVVNAVDIPVIAGGGIANGQTIAAALAMGAAGVQMGTVFLAAEETPISDYYKKLIVAAKDTDTTVTGSGANRVRSLKTPMIEKVLELTQQHAEPEKIAALTDHSLAKAIDGDVVNGSFMAGQIAGVVDAIKPAAQIVEELWRDAMIELTTTSRTWLP</sequence>
<accession>A0A0R2EZB5</accession>
<dbReference type="GO" id="GO:0018580">
    <property type="term" value="F:nitronate monooxygenase activity"/>
    <property type="evidence" value="ECO:0007669"/>
    <property type="project" value="InterPro"/>
</dbReference>
<keyword evidence="4" id="KW-0288">FMN</keyword>
<dbReference type="CDD" id="cd04730">
    <property type="entry name" value="NPD_like"/>
    <property type="match status" value="1"/>
</dbReference>
<evidence type="ECO:0000256" key="4">
    <source>
        <dbReference type="ARBA" id="ARBA00022643"/>
    </source>
</evidence>
<organism evidence="6 7">
    <name type="scientific">Secundilactobacillus similis DSM 23365 = JCM 2765</name>
    <dbReference type="NCBI Taxonomy" id="1423804"/>
    <lineage>
        <taxon>Bacteria</taxon>
        <taxon>Bacillati</taxon>
        <taxon>Bacillota</taxon>
        <taxon>Bacilli</taxon>
        <taxon>Lactobacillales</taxon>
        <taxon>Lactobacillaceae</taxon>
        <taxon>Secundilactobacillus</taxon>
    </lineage>
</organism>
<reference evidence="6 7" key="1">
    <citation type="journal article" date="2015" name="Genome Announc.">
        <title>Expanding the biotechnology potential of lactobacilli through comparative genomics of 213 strains and associated genera.</title>
        <authorList>
            <person name="Sun Z."/>
            <person name="Harris H.M."/>
            <person name="McCann A."/>
            <person name="Guo C."/>
            <person name="Argimon S."/>
            <person name="Zhang W."/>
            <person name="Yang X."/>
            <person name="Jeffery I.B."/>
            <person name="Cooney J.C."/>
            <person name="Kagawa T.F."/>
            <person name="Liu W."/>
            <person name="Song Y."/>
            <person name="Salvetti E."/>
            <person name="Wrobel A."/>
            <person name="Rasinkangas P."/>
            <person name="Parkhill J."/>
            <person name="Rea M.C."/>
            <person name="O'Sullivan O."/>
            <person name="Ritari J."/>
            <person name="Douillard F.P."/>
            <person name="Paul Ross R."/>
            <person name="Yang R."/>
            <person name="Briner A.E."/>
            <person name="Felis G.E."/>
            <person name="de Vos W.M."/>
            <person name="Barrangou R."/>
            <person name="Klaenhammer T.R."/>
            <person name="Caufield P.W."/>
            <person name="Cui Y."/>
            <person name="Zhang H."/>
            <person name="O'Toole P.W."/>
        </authorList>
    </citation>
    <scope>NUCLEOTIDE SEQUENCE [LARGE SCALE GENOMIC DNA]</scope>
    <source>
        <strain evidence="6 7">DSM 23365</strain>
    </source>
</reference>
<evidence type="ECO:0000313" key="7">
    <source>
        <dbReference type="Proteomes" id="UP000051442"/>
    </source>
</evidence>
<evidence type="ECO:0000256" key="1">
    <source>
        <dbReference type="ARBA" id="ARBA00003535"/>
    </source>
</evidence>
<evidence type="ECO:0000256" key="2">
    <source>
        <dbReference type="ARBA" id="ARBA00013457"/>
    </source>
</evidence>
<keyword evidence="5" id="KW-0560">Oxidoreductase</keyword>
<comment type="caution">
    <text evidence="6">The sequence shown here is derived from an EMBL/GenBank/DDBJ whole genome shotgun (WGS) entry which is preliminary data.</text>
</comment>
<gene>
    <name evidence="6" type="ORF">FD14_GL000951</name>
</gene>
<evidence type="ECO:0000256" key="3">
    <source>
        <dbReference type="ARBA" id="ARBA00022630"/>
    </source>
</evidence>
<dbReference type="InterPro" id="IPR004136">
    <property type="entry name" value="NMO"/>
</dbReference>
<keyword evidence="7" id="KW-1185">Reference proteome</keyword>
<dbReference type="Gene3D" id="3.20.20.70">
    <property type="entry name" value="Aldolase class I"/>
    <property type="match status" value="1"/>
</dbReference>
<dbReference type="RefSeq" id="WP_054737421.1">
    <property type="nucleotide sequence ID" value="NZ_AYZM01000105.1"/>
</dbReference>
<dbReference type="SUPFAM" id="SSF51412">
    <property type="entry name" value="Inosine monophosphate dehydrogenase (IMPDH)"/>
    <property type="match status" value="1"/>
</dbReference>
<protein>
    <recommendedName>
        <fullName evidence="2">Probable nitronate monooxygenase</fullName>
    </recommendedName>
</protein>
<dbReference type="EMBL" id="AYZM01000105">
    <property type="protein sequence ID" value="KRN21768.1"/>
    <property type="molecule type" value="Genomic_DNA"/>
</dbReference>
<dbReference type="STRING" id="1423804.FD14_GL000951"/>
<dbReference type="Pfam" id="PF03060">
    <property type="entry name" value="NMO"/>
    <property type="match status" value="1"/>
</dbReference>
<dbReference type="InterPro" id="IPR013785">
    <property type="entry name" value="Aldolase_TIM"/>
</dbReference>
<keyword evidence="3" id="KW-0285">Flavoprotein</keyword>
<dbReference type="AlphaFoldDB" id="A0A0R2EZB5"/>
<evidence type="ECO:0000313" key="6">
    <source>
        <dbReference type="EMBL" id="KRN21768.1"/>
    </source>
</evidence>
<proteinExistence type="predicted"/>
<name>A0A0R2EZB5_9LACO</name>
<dbReference type="PANTHER" id="PTHR32332:SF20">
    <property type="entry name" value="2-NITROPROPANE DIOXYGENASE-LIKE PROTEIN"/>
    <property type="match status" value="1"/>
</dbReference>
<dbReference type="PANTHER" id="PTHR32332">
    <property type="entry name" value="2-NITROPROPANE DIOXYGENASE"/>
    <property type="match status" value="1"/>
</dbReference>
<dbReference type="PATRIC" id="fig|1423804.4.peg.1022"/>
<dbReference type="OrthoDB" id="9778912at2"/>
<evidence type="ECO:0000256" key="5">
    <source>
        <dbReference type="ARBA" id="ARBA00023002"/>
    </source>
</evidence>